<organism evidence="3 4">
    <name type="scientific">Catenovulum sediminis</name>
    <dbReference type="NCBI Taxonomy" id="1740262"/>
    <lineage>
        <taxon>Bacteria</taxon>
        <taxon>Pseudomonadati</taxon>
        <taxon>Pseudomonadota</taxon>
        <taxon>Gammaproteobacteria</taxon>
        <taxon>Alteromonadales</taxon>
        <taxon>Alteromonadaceae</taxon>
        <taxon>Catenovulum</taxon>
    </lineage>
</organism>
<keyword evidence="3" id="KW-0449">Lipoprotein</keyword>
<dbReference type="EMBL" id="JBELOE010000143">
    <property type="protein sequence ID" value="MER2491654.1"/>
    <property type="molecule type" value="Genomic_DNA"/>
</dbReference>
<feature type="chain" id="PRO_5046003481" evidence="1">
    <location>
        <begin position="32"/>
        <end position="312"/>
    </location>
</feature>
<dbReference type="RefSeq" id="WP_143871075.1">
    <property type="nucleotide sequence ID" value="NZ_CP041660.1"/>
</dbReference>
<dbReference type="Pfam" id="PF04575">
    <property type="entry name" value="SlipAM"/>
    <property type="match status" value="1"/>
</dbReference>
<evidence type="ECO:0000259" key="2">
    <source>
        <dbReference type="Pfam" id="PF04575"/>
    </source>
</evidence>
<feature type="domain" description="Surface lipoprotein assembly modifier C-terminal" evidence="2">
    <location>
        <begin position="60"/>
        <end position="312"/>
    </location>
</feature>
<evidence type="ECO:0000256" key="1">
    <source>
        <dbReference type="SAM" id="SignalP"/>
    </source>
</evidence>
<dbReference type="InterPro" id="IPR007655">
    <property type="entry name" value="Slam_C"/>
</dbReference>
<evidence type="ECO:0000313" key="3">
    <source>
        <dbReference type="EMBL" id="MER2491654.1"/>
    </source>
</evidence>
<keyword evidence="1" id="KW-0732">Signal</keyword>
<dbReference type="Gene3D" id="2.40.128.130">
    <property type="entry name" value="Autotransporter beta-domain"/>
    <property type="match status" value="1"/>
</dbReference>
<reference evidence="3 4" key="1">
    <citation type="submission" date="2024-06" db="EMBL/GenBank/DDBJ databases">
        <authorList>
            <person name="Chen R.Y."/>
        </authorList>
    </citation>
    <scope>NUCLEOTIDE SEQUENCE [LARGE SCALE GENOMIC DNA]</scope>
    <source>
        <strain evidence="3 4">D2</strain>
    </source>
</reference>
<evidence type="ECO:0000313" key="4">
    <source>
        <dbReference type="Proteomes" id="UP001467690"/>
    </source>
</evidence>
<feature type="signal peptide" evidence="1">
    <location>
        <begin position="1"/>
        <end position="31"/>
    </location>
</feature>
<gene>
    <name evidence="3" type="ORF">ABS311_07140</name>
</gene>
<sequence length="312" mass="34948">MKTFTQTKLSMSLSVLISTALSTALATASFAQDKNKNWSISAETGYLHDSQLTIAELDGTASDQSDTALTLKVGADGKWQLTENTQISAGYQYNQKQFQDTQTYDTQMHQANIASRYALGVYRLGARLDYASIDLAEADLLDMTLLTLDIGRMLGDAVYLRGSTVLRDKSFADLSERDAQAVTIGADVFYFINMSQYLTASISHEDESADNTRFDYTEGKLKASFTQKFTVFEQTAKAQVYYQYSDRDYAAYAVNPDEFRADSKQTLGIQYNHPLSQYFEMYGKIEHTKAQSNLSSADYDENLASVNLKMHF</sequence>
<accession>A0ABV1RFH1</accession>
<keyword evidence="4" id="KW-1185">Reference proteome</keyword>
<dbReference type="InterPro" id="IPR036709">
    <property type="entry name" value="Autotransporte_beta_dom_sf"/>
</dbReference>
<comment type="caution">
    <text evidence="3">The sequence shown here is derived from an EMBL/GenBank/DDBJ whole genome shotgun (WGS) entry which is preliminary data.</text>
</comment>
<dbReference type="Proteomes" id="UP001467690">
    <property type="component" value="Unassembled WGS sequence"/>
</dbReference>
<proteinExistence type="predicted"/>
<name>A0ABV1RFH1_9ALTE</name>
<protein>
    <submittedName>
        <fullName evidence="3">Surface lipoprotein assembly modifier</fullName>
    </submittedName>
</protein>